<evidence type="ECO:0000313" key="3">
    <source>
        <dbReference type="Proteomes" id="UP000008225"/>
    </source>
</evidence>
<feature type="compositionally biased region" description="Basic residues" evidence="1">
    <location>
        <begin position="195"/>
        <end position="218"/>
    </location>
</feature>
<feature type="region of interest" description="Disordered" evidence="1">
    <location>
        <begin position="1"/>
        <end position="67"/>
    </location>
</feature>
<proteinExistence type="predicted"/>
<feature type="compositionally biased region" description="Low complexity" evidence="1">
    <location>
        <begin position="112"/>
        <end position="122"/>
    </location>
</feature>
<feature type="region of interest" description="Disordered" evidence="1">
    <location>
        <begin position="162"/>
        <end position="223"/>
    </location>
</feature>
<dbReference type="AlphaFoldDB" id="F7I234"/>
<evidence type="ECO:0000256" key="1">
    <source>
        <dbReference type="SAM" id="MobiDB-lite"/>
    </source>
</evidence>
<feature type="compositionally biased region" description="Basic residues" evidence="1">
    <location>
        <begin position="43"/>
        <end position="53"/>
    </location>
</feature>
<dbReference type="Pfam" id="PF15555">
    <property type="entry name" value="DUF4658"/>
    <property type="match status" value="1"/>
</dbReference>
<feature type="compositionally biased region" description="Gly residues" evidence="1">
    <location>
        <begin position="335"/>
        <end position="345"/>
    </location>
</feature>
<protein>
    <submittedName>
        <fullName evidence="2">Uncharacterized protein</fullName>
    </submittedName>
</protein>
<dbReference type="PANTHER" id="PTHR36868:SF1">
    <property type="entry name" value="NUTRITIONALLY-REGULATED ADIPOSE AND CARDIAC ENRICHED PROTEIN HOMOLOG"/>
    <property type="match status" value="1"/>
</dbReference>
<dbReference type="Ensembl" id="ENSCJAT00000015441.4">
    <property type="protein sequence ID" value="ENSCJAP00000014641.4"/>
    <property type="gene ID" value="ENSCJAG00000007904.6"/>
</dbReference>
<dbReference type="GO" id="GO:0005886">
    <property type="term" value="C:plasma membrane"/>
    <property type="evidence" value="ECO:0007669"/>
    <property type="project" value="TreeGrafter"/>
</dbReference>
<reference evidence="2" key="2">
    <citation type="submission" date="2025-08" db="UniProtKB">
        <authorList>
            <consortium name="Ensembl"/>
        </authorList>
    </citation>
    <scope>IDENTIFICATION</scope>
</reference>
<dbReference type="Bgee" id="ENSCJAG00000007904">
    <property type="expression patterns" value="Expressed in frontal cortex and 2 other cell types or tissues"/>
</dbReference>
<dbReference type="InterPro" id="IPR028114">
    <property type="entry name" value="DUF4658"/>
</dbReference>
<reference evidence="2" key="1">
    <citation type="submission" date="2009-03" db="EMBL/GenBank/DDBJ databases">
        <authorList>
            <person name="Warren W."/>
            <person name="Ye L."/>
            <person name="Minx P."/>
            <person name="Worley K."/>
            <person name="Gibbs R."/>
            <person name="Wilson R.K."/>
        </authorList>
    </citation>
    <scope>NUCLEOTIDE SEQUENCE [LARGE SCALE GENOMIC DNA]</scope>
</reference>
<dbReference type="PANTHER" id="PTHR36868">
    <property type="entry name" value="NUTRITIONALLY-REGULATED ADIPOSE AND CARDIAC ENRICHED PROTEIN HOMOLOG"/>
    <property type="match status" value="1"/>
</dbReference>
<organism evidence="2 3">
    <name type="scientific">Callithrix jacchus</name>
    <name type="common">White-tufted-ear marmoset</name>
    <name type="synonym">Simia Jacchus</name>
    <dbReference type="NCBI Taxonomy" id="9483"/>
    <lineage>
        <taxon>Eukaryota</taxon>
        <taxon>Metazoa</taxon>
        <taxon>Chordata</taxon>
        <taxon>Craniata</taxon>
        <taxon>Vertebrata</taxon>
        <taxon>Euteleostomi</taxon>
        <taxon>Mammalia</taxon>
        <taxon>Eutheria</taxon>
        <taxon>Euarchontoglires</taxon>
        <taxon>Primates</taxon>
        <taxon>Haplorrhini</taxon>
        <taxon>Platyrrhini</taxon>
        <taxon>Cebidae</taxon>
        <taxon>Callitrichinae</taxon>
        <taxon>Callithrix</taxon>
        <taxon>Callithrix</taxon>
    </lineage>
</organism>
<feature type="compositionally biased region" description="Basic and acidic residues" evidence="1">
    <location>
        <begin position="91"/>
        <end position="111"/>
    </location>
</feature>
<accession>F7I234</accession>
<reference evidence="2" key="3">
    <citation type="submission" date="2025-09" db="UniProtKB">
        <authorList>
            <consortium name="Ensembl"/>
        </authorList>
    </citation>
    <scope>IDENTIFICATION</scope>
</reference>
<feature type="compositionally biased region" description="Basic and acidic residues" evidence="1">
    <location>
        <begin position="179"/>
        <end position="194"/>
    </location>
</feature>
<evidence type="ECO:0000313" key="2">
    <source>
        <dbReference type="Ensembl" id="ENSCJAP00000014641.4"/>
    </source>
</evidence>
<feature type="region of interest" description="Disordered" evidence="1">
    <location>
        <begin position="89"/>
        <end position="122"/>
    </location>
</feature>
<keyword evidence="3" id="KW-1185">Reference proteome</keyword>
<feature type="region of interest" description="Disordered" evidence="1">
    <location>
        <begin position="254"/>
        <end position="363"/>
    </location>
</feature>
<sequence>MRTAARALGPDSRRETPRQTRENEEAVWRPRGCAAQREDNRRCPHSILKRSRPEHRCPGPEPQRTSRRVRFREPPEVTIHYIAVRDATATVKEEEERAPGVRGGQEQRQEAGEQAEAAGGRRAPLLHREALALLHREVGAQPHALGEEQAAAAEVVAVLGQRHHHHEAEQEGQEVAGALREKEIVERHGRPGPERRRRRRGGRGRLRRAGRQRGRRGARGWGAGRGCAGGCAVAAPAGPARASQDACAPAELGRRLRAAPRTAPGARGRGTRGPRAGPDQAGEARPAGGVGILPGRPGETGPVPLRTAGSHPCGPQTGRLWVPSSPSARKKGGQETDGGAGGVGGRPHDAHKVRCRSAVCSPA</sequence>
<dbReference type="Proteomes" id="UP000008225">
    <property type="component" value="Chromosome 10"/>
</dbReference>
<name>F7I234_CALJA</name>
<dbReference type="GeneTree" id="ENSGT00390000001214"/>
<feature type="compositionally biased region" description="Basic and acidic residues" evidence="1">
    <location>
        <begin position="11"/>
        <end position="28"/>
    </location>
</feature>